<accession>A0A1A0V9K5</accession>
<evidence type="ECO:0000313" key="1">
    <source>
        <dbReference type="EMBL" id="OBB79935.1"/>
    </source>
</evidence>
<protein>
    <submittedName>
        <fullName evidence="1">Uncharacterized protein</fullName>
    </submittedName>
</protein>
<reference evidence="2" key="1">
    <citation type="submission" date="2016-06" db="EMBL/GenBank/DDBJ databases">
        <authorList>
            <person name="Sutton G."/>
            <person name="Brinkac L."/>
            <person name="Sanka R."/>
            <person name="Adams M."/>
            <person name="Lau E."/>
            <person name="Mehaffy C."/>
            <person name="Tameris M."/>
            <person name="Hatherill M."/>
            <person name="Hanekom W."/>
            <person name="Mahomed H."/>
            <person name="Mcshane H."/>
        </authorList>
    </citation>
    <scope>NUCLEOTIDE SEQUENCE [LARGE SCALE GENOMIC DNA]</scope>
    <source>
        <strain evidence="2">852002-10433_SCH5171157</strain>
    </source>
</reference>
<evidence type="ECO:0000313" key="2">
    <source>
        <dbReference type="Proteomes" id="UP000094008"/>
    </source>
</evidence>
<name>A0A1A0V9K5_MYCPR</name>
<organism evidence="1 2">
    <name type="scientific">Mycolicibacterium peregrinum</name>
    <name type="common">Mycobacterium peregrinum</name>
    <dbReference type="NCBI Taxonomy" id="43304"/>
    <lineage>
        <taxon>Bacteria</taxon>
        <taxon>Bacillati</taxon>
        <taxon>Actinomycetota</taxon>
        <taxon>Actinomycetes</taxon>
        <taxon>Mycobacteriales</taxon>
        <taxon>Mycobacteriaceae</taxon>
        <taxon>Mycolicibacterium</taxon>
    </lineage>
</organism>
<gene>
    <name evidence="1" type="ORF">A5779_11870</name>
</gene>
<sequence length="128" mass="13708">MFFRAWLGVGVGPDFSMVDSVQKAEELYAQAQLERMLLLPAEFGGGDFDQNVVYVPVGFTAAKAEIDNNVISPLIQEGKVQAYSAVPEYEGASFVPIAIQISAWHPDSPETSTVAGTLAAWGSALERG</sequence>
<dbReference type="Proteomes" id="UP000094008">
    <property type="component" value="Unassembled WGS sequence"/>
</dbReference>
<dbReference type="EMBL" id="LZSY01000197">
    <property type="protein sequence ID" value="OBB79935.1"/>
    <property type="molecule type" value="Genomic_DNA"/>
</dbReference>
<proteinExistence type="predicted"/>
<dbReference type="AlphaFoldDB" id="A0A1A0V9K5"/>
<comment type="caution">
    <text evidence="1">The sequence shown here is derived from an EMBL/GenBank/DDBJ whole genome shotgun (WGS) entry which is preliminary data.</text>
</comment>